<dbReference type="PRINTS" id="PR00455">
    <property type="entry name" value="HTHTETR"/>
</dbReference>
<evidence type="ECO:0000313" key="6">
    <source>
        <dbReference type="EMBL" id="PKU24684.1"/>
    </source>
</evidence>
<dbReference type="SUPFAM" id="SSF48498">
    <property type="entry name" value="Tetracyclin repressor-like, C-terminal domain"/>
    <property type="match status" value="1"/>
</dbReference>
<keyword evidence="2 4" id="KW-0238">DNA-binding</keyword>
<dbReference type="Proteomes" id="UP000233293">
    <property type="component" value="Unassembled WGS sequence"/>
</dbReference>
<sequence>MPRPPQSDEEKAQTRCRILDAARTLFDGDGIKAVSMRAIGRRVGLTASALYAYFPSKVDLVRGLWSDAKDDLTRRLQDISLAHADPLEAIRALGAAYAAFGIEDPLRFRVLFLWDDDSMNDDFYSREENQSPYFVLRDRVAEAIGRGLIAGPDDADLVAQAVWASVHGVVVLNNTCPDFPFRPPGLLVSTVMDAALGGLRRGIVEGEGR</sequence>
<dbReference type="InterPro" id="IPR050109">
    <property type="entry name" value="HTH-type_TetR-like_transc_reg"/>
</dbReference>
<dbReference type="InterPro" id="IPR025996">
    <property type="entry name" value="MT1864/Rv1816-like_C"/>
</dbReference>
<evidence type="ECO:0000256" key="4">
    <source>
        <dbReference type="PROSITE-ProRule" id="PRU00335"/>
    </source>
</evidence>
<keyword evidence="1" id="KW-0805">Transcription regulation</keyword>
<protein>
    <recommendedName>
        <fullName evidence="5">HTH tetR-type domain-containing protein</fullName>
    </recommendedName>
</protein>
<dbReference type="GO" id="GO:0003700">
    <property type="term" value="F:DNA-binding transcription factor activity"/>
    <property type="evidence" value="ECO:0007669"/>
    <property type="project" value="TreeGrafter"/>
</dbReference>
<evidence type="ECO:0000313" key="7">
    <source>
        <dbReference type="Proteomes" id="UP000233293"/>
    </source>
</evidence>
<dbReference type="InterPro" id="IPR001647">
    <property type="entry name" value="HTH_TetR"/>
</dbReference>
<accession>A0A2N3PW93</accession>
<evidence type="ECO:0000256" key="2">
    <source>
        <dbReference type="ARBA" id="ARBA00023125"/>
    </source>
</evidence>
<dbReference type="Pfam" id="PF13305">
    <property type="entry name" value="TetR_C_33"/>
    <property type="match status" value="1"/>
</dbReference>
<dbReference type="PROSITE" id="PS50977">
    <property type="entry name" value="HTH_TETR_2"/>
    <property type="match status" value="1"/>
</dbReference>
<comment type="caution">
    <text evidence="6">The sequence shown here is derived from an EMBL/GenBank/DDBJ whole genome shotgun (WGS) entry which is preliminary data.</text>
</comment>
<keyword evidence="3" id="KW-0804">Transcription</keyword>
<dbReference type="SUPFAM" id="SSF46689">
    <property type="entry name" value="Homeodomain-like"/>
    <property type="match status" value="1"/>
</dbReference>
<dbReference type="InterPro" id="IPR036271">
    <property type="entry name" value="Tet_transcr_reg_TetR-rel_C_sf"/>
</dbReference>
<dbReference type="AlphaFoldDB" id="A0A2N3PW93"/>
<proteinExistence type="predicted"/>
<dbReference type="RefSeq" id="WP_101250477.1">
    <property type="nucleotide sequence ID" value="NZ_PIUM01000009.1"/>
</dbReference>
<dbReference type="InterPro" id="IPR009057">
    <property type="entry name" value="Homeodomain-like_sf"/>
</dbReference>
<evidence type="ECO:0000259" key="5">
    <source>
        <dbReference type="PROSITE" id="PS50977"/>
    </source>
</evidence>
<dbReference type="PANTHER" id="PTHR30055">
    <property type="entry name" value="HTH-TYPE TRANSCRIPTIONAL REGULATOR RUTR"/>
    <property type="match status" value="1"/>
</dbReference>
<evidence type="ECO:0000256" key="1">
    <source>
        <dbReference type="ARBA" id="ARBA00023015"/>
    </source>
</evidence>
<dbReference type="Gene3D" id="1.10.357.10">
    <property type="entry name" value="Tetracycline Repressor, domain 2"/>
    <property type="match status" value="1"/>
</dbReference>
<dbReference type="PANTHER" id="PTHR30055:SF220">
    <property type="entry name" value="TETR-FAMILY REGULATORY PROTEIN"/>
    <property type="match status" value="1"/>
</dbReference>
<keyword evidence="7" id="KW-1185">Reference proteome</keyword>
<dbReference type="OrthoDB" id="9808189at2"/>
<dbReference type="Pfam" id="PF00440">
    <property type="entry name" value="TetR_N"/>
    <property type="match status" value="1"/>
</dbReference>
<organism evidence="6 7">
    <name type="scientific">Telmatospirillum siberiense</name>
    <dbReference type="NCBI Taxonomy" id="382514"/>
    <lineage>
        <taxon>Bacteria</taxon>
        <taxon>Pseudomonadati</taxon>
        <taxon>Pseudomonadota</taxon>
        <taxon>Alphaproteobacteria</taxon>
        <taxon>Rhodospirillales</taxon>
        <taxon>Rhodospirillaceae</taxon>
        <taxon>Telmatospirillum</taxon>
    </lineage>
</organism>
<name>A0A2N3PW93_9PROT</name>
<reference evidence="7" key="1">
    <citation type="submission" date="2017-12" db="EMBL/GenBank/DDBJ databases">
        <title>Draft genome sequence of Telmatospirillum siberiense 26-4b1T, an acidotolerant peatland alphaproteobacterium potentially involved in sulfur cycling.</title>
        <authorList>
            <person name="Hausmann B."/>
            <person name="Pjevac P."/>
            <person name="Schreck K."/>
            <person name="Herbold C.W."/>
            <person name="Daims H."/>
            <person name="Wagner M."/>
            <person name="Pester M."/>
            <person name="Loy A."/>
        </authorList>
    </citation>
    <scope>NUCLEOTIDE SEQUENCE [LARGE SCALE GENOMIC DNA]</scope>
    <source>
        <strain evidence="7">26-4b1</strain>
    </source>
</reference>
<dbReference type="EMBL" id="PIUM01000009">
    <property type="protein sequence ID" value="PKU24684.1"/>
    <property type="molecule type" value="Genomic_DNA"/>
</dbReference>
<feature type="DNA-binding region" description="H-T-H motif" evidence="4">
    <location>
        <begin position="35"/>
        <end position="54"/>
    </location>
</feature>
<dbReference type="GO" id="GO:0000976">
    <property type="term" value="F:transcription cis-regulatory region binding"/>
    <property type="evidence" value="ECO:0007669"/>
    <property type="project" value="TreeGrafter"/>
</dbReference>
<evidence type="ECO:0000256" key="3">
    <source>
        <dbReference type="ARBA" id="ARBA00023163"/>
    </source>
</evidence>
<feature type="domain" description="HTH tetR-type" evidence="5">
    <location>
        <begin position="12"/>
        <end position="72"/>
    </location>
</feature>
<gene>
    <name evidence="6" type="ORF">CWS72_10110</name>
</gene>